<proteinExistence type="predicted"/>
<dbReference type="SUPFAM" id="SSF74653">
    <property type="entry name" value="TolA/TonB C-terminal domain"/>
    <property type="match status" value="1"/>
</dbReference>
<accession>A0A7H0HH87</accession>
<protein>
    <submittedName>
        <fullName evidence="7">TonB family protein</fullName>
    </submittedName>
</protein>
<evidence type="ECO:0000313" key="8">
    <source>
        <dbReference type="Proteomes" id="UP000516057"/>
    </source>
</evidence>
<dbReference type="Proteomes" id="UP000516057">
    <property type="component" value="Chromosome"/>
</dbReference>
<dbReference type="AlphaFoldDB" id="A0A7H0HH87"/>
<dbReference type="GO" id="GO:0016020">
    <property type="term" value="C:membrane"/>
    <property type="evidence" value="ECO:0007669"/>
    <property type="project" value="UniProtKB-SubCell"/>
</dbReference>
<evidence type="ECO:0000256" key="4">
    <source>
        <dbReference type="ARBA" id="ARBA00023136"/>
    </source>
</evidence>
<evidence type="ECO:0000256" key="1">
    <source>
        <dbReference type="ARBA" id="ARBA00004167"/>
    </source>
</evidence>
<keyword evidence="5" id="KW-0732">Signal</keyword>
<keyword evidence="2" id="KW-0812">Transmembrane</keyword>
<feature type="domain" description="TonB C-terminal" evidence="6">
    <location>
        <begin position="62"/>
        <end position="150"/>
    </location>
</feature>
<evidence type="ECO:0000256" key="5">
    <source>
        <dbReference type="SAM" id="SignalP"/>
    </source>
</evidence>
<feature type="signal peptide" evidence="5">
    <location>
        <begin position="1"/>
        <end position="18"/>
    </location>
</feature>
<feature type="chain" id="PRO_5028962650" evidence="5">
    <location>
        <begin position="19"/>
        <end position="150"/>
    </location>
</feature>
<comment type="subcellular location">
    <subcellularLocation>
        <location evidence="1">Membrane</location>
        <topology evidence="1">Single-pass membrane protein</topology>
    </subcellularLocation>
</comment>
<dbReference type="PROSITE" id="PS52015">
    <property type="entry name" value="TONB_CTD"/>
    <property type="match status" value="1"/>
</dbReference>
<keyword evidence="8" id="KW-1185">Reference proteome</keyword>
<evidence type="ECO:0000259" key="6">
    <source>
        <dbReference type="PROSITE" id="PS52015"/>
    </source>
</evidence>
<dbReference type="EMBL" id="CP060790">
    <property type="protein sequence ID" value="QNP59903.1"/>
    <property type="molecule type" value="Genomic_DNA"/>
</dbReference>
<dbReference type="InterPro" id="IPR037682">
    <property type="entry name" value="TonB_C"/>
</dbReference>
<keyword evidence="3" id="KW-1133">Transmembrane helix</keyword>
<sequence length="150" mass="16347">MNRFPLVLSSLALGLALAGCGSTSSSSSAPRGAEVTEADATAFRQSETERQLRQQVSLPLDEPLRVLEFAEPRYPSFLLSDSSREARGNVTVSFEVLTSGHVGAAKALPGSNEALHQPAVDAIRRWRFSPPVRDGKPARLYLQHTFRMEP</sequence>
<evidence type="ECO:0000256" key="3">
    <source>
        <dbReference type="ARBA" id="ARBA00022989"/>
    </source>
</evidence>
<dbReference type="Pfam" id="PF03544">
    <property type="entry name" value="TonB_C"/>
    <property type="match status" value="1"/>
</dbReference>
<evidence type="ECO:0000256" key="2">
    <source>
        <dbReference type="ARBA" id="ARBA00022692"/>
    </source>
</evidence>
<gene>
    <name evidence="7" type="ORF">H9L24_02750</name>
</gene>
<organism evidence="7 8">
    <name type="scientific">Paenacidovorax monticola</name>
    <dbReference type="NCBI Taxonomy" id="1926868"/>
    <lineage>
        <taxon>Bacteria</taxon>
        <taxon>Pseudomonadati</taxon>
        <taxon>Pseudomonadota</taxon>
        <taxon>Betaproteobacteria</taxon>
        <taxon>Burkholderiales</taxon>
        <taxon>Comamonadaceae</taxon>
        <taxon>Paenacidovorax</taxon>
    </lineage>
</organism>
<dbReference type="InterPro" id="IPR006260">
    <property type="entry name" value="TonB/TolA_C"/>
</dbReference>
<dbReference type="KEGG" id="amon:H9L24_02750"/>
<dbReference type="GO" id="GO:0055085">
    <property type="term" value="P:transmembrane transport"/>
    <property type="evidence" value="ECO:0007669"/>
    <property type="project" value="InterPro"/>
</dbReference>
<evidence type="ECO:0000313" key="7">
    <source>
        <dbReference type="EMBL" id="QNP59903.1"/>
    </source>
</evidence>
<name>A0A7H0HH87_9BURK</name>
<reference evidence="7 8" key="1">
    <citation type="submission" date="2020-08" db="EMBL/GenBank/DDBJ databases">
        <title>Genome sequence of Acidovorax monticola KACC 19171T.</title>
        <authorList>
            <person name="Hyun D.-W."/>
            <person name="Bae J.-W."/>
        </authorList>
    </citation>
    <scope>NUCLEOTIDE SEQUENCE [LARGE SCALE GENOMIC DNA]</scope>
    <source>
        <strain evidence="7 8">KACC 19171</strain>
    </source>
</reference>
<dbReference type="Gene3D" id="3.30.1150.10">
    <property type="match status" value="1"/>
</dbReference>
<dbReference type="PROSITE" id="PS51257">
    <property type="entry name" value="PROKAR_LIPOPROTEIN"/>
    <property type="match status" value="1"/>
</dbReference>
<keyword evidence="4" id="KW-0472">Membrane</keyword>
<dbReference type="NCBIfam" id="TIGR01352">
    <property type="entry name" value="tonB_Cterm"/>
    <property type="match status" value="1"/>
</dbReference>
<dbReference type="RefSeq" id="WP_187736884.1">
    <property type="nucleotide sequence ID" value="NZ_CP060790.1"/>
</dbReference>